<name>A0A2P2PUK1_RHIMU</name>
<dbReference type="AlphaFoldDB" id="A0A2P2PUK1"/>
<protein>
    <submittedName>
        <fullName evidence="1">Uncharacterized protein</fullName>
    </submittedName>
</protein>
<proteinExistence type="predicted"/>
<sequence length="64" mass="7537">MHFGNTKPFHLFEIEMGFMLYHVQCGFFPLQFCYCISNVGFINQSIVSLNVHDNRLSNWVFFGL</sequence>
<organism evidence="1">
    <name type="scientific">Rhizophora mucronata</name>
    <name type="common">Asiatic mangrove</name>
    <dbReference type="NCBI Taxonomy" id="61149"/>
    <lineage>
        <taxon>Eukaryota</taxon>
        <taxon>Viridiplantae</taxon>
        <taxon>Streptophyta</taxon>
        <taxon>Embryophyta</taxon>
        <taxon>Tracheophyta</taxon>
        <taxon>Spermatophyta</taxon>
        <taxon>Magnoliopsida</taxon>
        <taxon>eudicotyledons</taxon>
        <taxon>Gunneridae</taxon>
        <taxon>Pentapetalae</taxon>
        <taxon>rosids</taxon>
        <taxon>fabids</taxon>
        <taxon>Malpighiales</taxon>
        <taxon>Rhizophoraceae</taxon>
        <taxon>Rhizophora</taxon>
    </lineage>
</organism>
<dbReference type="EMBL" id="GGEC01077924">
    <property type="protein sequence ID" value="MBX58408.1"/>
    <property type="molecule type" value="Transcribed_RNA"/>
</dbReference>
<accession>A0A2P2PUK1</accession>
<reference evidence="1" key="1">
    <citation type="submission" date="2018-02" db="EMBL/GenBank/DDBJ databases">
        <title>Rhizophora mucronata_Transcriptome.</title>
        <authorList>
            <person name="Meera S.P."/>
            <person name="Sreeshan A."/>
            <person name="Augustine A."/>
        </authorList>
    </citation>
    <scope>NUCLEOTIDE SEQUENCE</scope>
    <source>
        <tissue evidence="1">Leaf</tissue>
    </source>
</reference>
<evidence type="ECO:0000313" key="1">
    <source>
        <dbReference type="EMBL" id="MBX58408.1"/>
    </source>
</evidence>